<protein>
    <submittedName>
        <fullName evidence="1">Uncharacterized protein</fullName>
    </submittedName>
</protein>
<gene>
    <name evidence="1" type="ORF">F4827_006790</name>
</gene>
<dbReference type="EMBL" id="JACHBW010000034">
    <property type="protein sequence ID" value="MBB6106911.1"/>
    <property type="molecule type" value="Genomic_DNA"/>
</dbReference>
<sequence>MNDAFERRALLQQLGSVLEMLTTVKEHEYEVQLVGELIRKYPSLAQMALLDHVAQTMPLRELEQRALHAFYRWPALLLEERLDRSALASPVREWLFDHYEFGWESYAAALSADVPWFSEAVADTTT</sequence>
<dbReference type="Proteomes" id="UP000571554">
    <property type="component" value="Unassembled WGS sequence"/>
</dbReference>
<evidence type="ECO:0000313" key="2">
    <source>
        <dbReference type="Proteomes" id="UP000571554"/>
    </source>
</evidence>
<dbReference type="RefSeq" id="WP_183732943.1">
    <property type="nucleotide sequence ID" value="NZ_JACHBW010000034.1"/>
</dbReference>
<accession>A0A7W9U5Y7</accession>
<dbReference type="AlphaFoldDB" id="A0A7W9U5Y7"/>
<evidence type="ECO:0000313" key="1">
    <source>
        <dbReference type="EMBL" id="MBB6106911.1"/>
    </source>
</evidence>
<proteinExistence type="predicted"/>
<reference evidence="1 2" key="1">
    <citation type="submission" date="2020-08" db="EMBL/GenBank/DDBJ databases">
        <title>Above-ground endophytic microbial communities from plants in different locations in the United States.</title>
        <authorList>
            <person name="Frank C."/>
        </authorList>
    </citation>
    <scope>NUCLEOTIDE SEQUENCE [LARGE SCALE GENOMIC DNA]</scope>
    <source>
        <strain evidence="1 2">WP4_2_2</strain>
    </source>
</reference>
<comment type="caution">
    <text evidence="1">The sequence shown here is derived from an EMBL/GenBank/DDBJ whole genome shotgun (WGS) entry which is preliminary data.</text>
</comment>
<keyword evidence="2" id="KW-1185">Reference proteome</keyword>
<organism evidence="1 2">
    <name type="scientific">Paraburkholderia bannensis</name>
    <dbReference type="NCBI Taxonomy" id="765414"/>
    <lineage>
        <taxon>Bacteria</taxon>
        <taxon>Pseudomonadati</taxon>
        <taxon>Pseudomonadota</taxon>
        <taxon>Betaproteobacteria</taxon>
        <taxon>Burkholderiales</taxon>
        <taxon>Burkholderiaceae</taxon>
        <taxon>Paraburkholderia</taxon>
    </lineage>
</organism>
<name>A0A7W9U5Y7_9BURK</name>